<dbReference type="Gene3D" id="3.10.20.90">
    <property type="entry name" value="Phosphatidylinositol 3-kinase Catalytic Subunit, Chain A, domain 1"/>
    <property type="match status" value="1"/>
</dbReference>
<dbReference type="Gene3D" id="1.25.40.10">
    <property type="entry name" value="Tetratricopeptide repeat domain"/>
    <property type="match status" value="1"/>
</dbReference>
<keyword evidence="6 7" id="KW-0802">TPR repeat</keyword>
<evidence type="ECO:0000256" key="1">
    <source>
        <dbReference type="ARBA" id="ARBA00004496"/>
    </source>
</evidence>
<evidence type="ECO:0000313" key="11">
    <source>
        <dbReference type="Proteomes" id="UP001211065"/>
    </source>
</evidence>
<gene>
    <name evidence="10" type="ORF">HK099_000724</name>
</gene>
<dbReference type="SMART" id="SM00028">
    <property type="entry name" value="TPR"/>
    <property type="match status" value="3"/>
</dbReference>
<organism evidence="10 11">
    <name type="scientific">Clydaea vesicula</name>
    <dbReference type="NCBI Taxonomy" id="447962"/>
    <lineage>
        <taxon>Eukaryota</taxon>
        <taxon>Fungi</taxon>
        <taxon>Fungi incertae sedis</taxon>
        <taxon>Chytridiomycota</taxon>
        <taxon>Chytridiomycota incertae sedis</taxon>
        <taxon>Chytridiomycetes</taxon>
        <taxon>Lobulomycetales</taxon>
        <taxon>Lobulomycetaceae</taxon>
        <taxon>Clydaea</taxon>
    </lineage>
</organism>
<dbReference type="PANTHER" id="PTHR15175">
    <property type="entry name" value="NEUTROPHIL CYTOSOLIC FACTOR 2, NEUTROPHIL NADPH OXIDASE FACTOR 2"/>
    <property type="match status" value="1"/>
</dbReference>
<dbReference type="SUPFAM" id="SSF54277">
    <property type="entry name" value="CAD &amp; PB1 domains"/>
    <property type="match status" value="1"/>
</dbReference>
<keyword evidence="11" id="KW-1185">Reference proteome</keyword>
<evidence type="ECO:0000256" key="8">
    <source>
        <dbReference type="SAM" id="MobiDB-lite"/>
    </source>
</evidence>
<dbReference type="InterPro" id="IPR053793">
    <property type="entry name" value="PB1-like"/>
</dbReference>
<evidence type="ECO:0000256" key="4">
    <source>
        <dbReference type="ARBA" id="ARBA00022490"/>
    </source>
</evidence>
<comment type="caution">
    <text evidence="10">The sequence shown here is derived from an EMBL/GenBank/DDBJ whole genome shotgun (WGS) entry which is preliminary data.</text>
</comment>
<accession>A0AAD5TUF2</accession>
<name>A0AAD5TUF2_9FUNG</name>
<dbReference type="PANTHER" id="PTHR15175:SF0">
    <property type="entry name" value="SH3 DOMAIN-CONTAINING PROTEIN C23A1.17"/>
    <property type="match status" value="1"/>
</dbReference>
<feature type="repeat" description="TPR" evidence="7">
    <location>
        <begin position="36"/>
        <end position="69"/>
    </location>
</feature>
<evidence type="ECO:0000256" key="7">
    <source>
        <dbReference type="PROSITE-ProRule" id="PRU00339"/>
    </source>
</evidence>
<comment type="similarity">
    <text evidence="2">Belongs to the NCF2/NOXA1 family.</text>
</comment>
<evidence type="ECO:0000313" key="10">
    <source>
        <dbReference type="EMBL" id="KAJ3205731.1"/>
    </source>
</evidence>
<dbReference type="SMART" id="SM00666">
    <property type="entry name" value="PB1"/>
    <property type="match status" value="1"/>
</dbReference>
<dbReference type="FunFam" id="1.25.40.10:FF:000017">
    <property type="entry name" value="NADPH oxidase regulator NoxR"/>
    <property type="match status" value="1"/>
</dbReference>
<evidence type="ECO:0000256" key="6">
    <source>
        <dbReference type="ARBA" id="ARBA00022803"/>
    </source>
</evidence>
<dbReference type="PROSITE" id="PS50005">
    <property type="entry name" value="TPR"/>
    <property type="match status" value="1"/>
</dbReference>
<dbReference type="InterPro" id="IPR019734">
    <property type="entry name" value="TPR_rpt"/>
</dbReference>
<dbReference type="Proteomes" id="UP001211065">
    <property type="component" value="Unassembled WGS sequence"/>
</dbReference>
<keyword evidence="5" id="KW-0677">Repeat</keyword>
<feature type="region of interest" description="Disordered" evidence="8">
    <location>
        <begin position="244"/>
        <end position="264"/>
    </location>
</feature>
<feature type="compositionally biased region" description="Polar residues" evidence="8">
    <location>
        <begin position="326"/>
        <end position="337"/>
    </location>
</feature>
<reference evidence="10" key="1">
    <citation type="submission" date="2020-05" db="EMBL/GenBank/DDBJ databases">
        <title>Phylogenomic resolution of chytrid fungi.</title>
        <authorList>
            <person name="Stajich J.E."/>
            <person name="Amses K."/>
            <person name="Simmons R."/>
            <person name="Seto K."/>
            <person name="Myers J."/>
            <person name="Bonds A."/>
            <person name="Quandt C.A."/>
            <person name="Barry K."/>
            <person name="Liu P."/>
            <person name="Grigoriev I."/>
            <person name="Longcore J.E."/>
            <person name="James T.Y."/>
        </authorList>
    </citation>
    <scope>NUCLEOTIDE SEQUENCE</scope>
    <source>
        <strain evidence="10">JEL0476</strain>
    </source>
</reference>
<dbReference type="EMBL" id="JADGJW010001180">
    <property type="protein sequence ID" value="KAJ3205731.1"/>
    <property type="molecule type" value="Genomic_DNA"/>
</dbReference>
<dbReference type="AlphaFoldDB" id="A0AAD5TUF2"/>
<evidence type="ECO:0000259" key="9">
    <source>
        <dbReference type="PROSITE" id="PS51745"/>
    </source>
</evidence>
<dbReference type="InterPro" id="IPR000270">
    <property type="entry name" value="PB1_dom"/>
</dbReference>
<dbReference type="InterPro" id="IPR011990">
    <property type="entry name" value="TPR-like_helical_dom_sf"/>
</dbReference>
<keyword evidence="3" id="KW-0728">SH3 domain</keyword>
<evidence type="ECO:0000256" key="2">
    <source>
        <dbReference type="ARBA" id="ARBA00008051"/>
    </source>
</evidence>
<comment type="subcellular location">
    <subcellularLocation>
        <location evidence="1">Cytoplasm</location>
    </subcellularLocation>
</comment>
<dbReference type="InterPro" id="IPR051864">
    <property type="entry name" value="NCF2_NOXA1"/>
</dbReference>
<evidence type="ECO:0000256" key="3">
    <source>
        <dbReference type="ARBA" id="ARBA00022443"/>
    </source>
</evidence>
<feature type="domain" description="PB1" evidence="9">
    <location>
        <begin position="369"/>
        <end position="447"/>
    </location>
</feature>
<dbReference type="PROSITE" id="PS51745">
    <property type="entry name" value="PB1"/>
    <property type="match status" value="1"/>
</dbReference>
<evidence type="ECO:0000256" key="5">
    <source>
        <dbReference type="ARBA" id="ARBA00022737"/>
    </source>
</evidence>
<dbReference type="SUPFAM" id="SSF48452">
    <property type="entry name" value="TPR-like"/>
    <property type="match status" value="1"/>
</dbReference>
<feature type="compositionally biased region" description="Low complexity" evidence="8">
    <location>
        <begin position="287"/>
        <end position="317"/>
    </location>
</feature>
<protein>
    <recommendedName>
        <fullName evidence="9">PB1 domain-containing protein</fullName>
    </recommendedName>
</protein>
<dbReference type="GO" id="GO:0005737">
    <property type="term" value="C:cytoplasm"/>
    <property type="evidence" value="ECO:0007669"/>
    <property type="project" value="UniProtKB-SubCell"/>
</dbReference>
<dbReference type="Pfam" id="PF00564">
    <property type="entry name" value="PB1"/>
    <property type="match status" value="1"/>
</dbReference>
<dbReference type="CDD" id="cd05992">
    <property type="entry name" value="PB1"/>
    <property type="match status" value="1"/>
</dbReference>
<feature type="region of interest" description="Disordered" evidence="8">
    <location>
        <begin position="287"/>
        <end position="339"/>
    </location>
</feature>
<sequence length="456" mass="51212">MSTKEEITLWSEGVKFCFNGDFNSALDKFEQIRDFSKVSFNIGLIHQKLNDHLTALDFFDSSINKDPYLAAAYQQRAYSLFLEEQYELALEDYTIAIELMLENSQIDYTQLGMNYVLYKAEVLFNRAMCHSQLGNEQKSLEDIRDAQKCVVTDDQKDIISSAARLGSFEITLFSVPPDVMFSISESKLKNLKEKKFLKDAKVVAGADDTYDGFSGAAILKKETVSRKDSATEFQSKTEKNLLSLGQSKSLRYPSPPPDNNNIQRSFTEPQISRSFTKANKVHVSQFSGSGKVGVRGSSISVQQRRPSAPESRSASPAGFLRRPSAPENNSSISTKPTWNKAALKNKELDEMSESSFGNNSSASSGGGSKIKFKVSYNRELYTILYPDEPINFSYFTEKVEKKLKLKGAAFRLLYKDEDGEMIVVGDEDDLDICRESNSILIVNVTSDQEAELYDMY</sequence>
<keyword evidence="4" id="KW-0963">Cytoplasm</keyword>
<proteinExistence type="inferred from homology"/>